<dbReference type="Proteomes" id="UP000265520">
    <property type="component" value="Unassembled WGS sequence"/>
</dbReference>
<reference evidence="1 2" key="1">
    <citation type="journal article" date="2018" name="Front. Plant Sci.">
        <title>Red Clover (Trifolium pratense) and Zigzag Clover (T. medium) - A Picture of Genomic Similarities and Differences.</title>
        <authorList>
            <person name="Dluhosova J."/>
            <person name="Istvanek J."/>
            <person name="Nedelnik J."/>
            <person name="Repkova J."/>
        </authorList>
    </citation>
    <scope>NUCLEOTIDE SEQUENCE [LARGE SCALE GENOMIC DNA]</scope>
    <source>
        <strain evidence="2">cv. 10/8</strain>
        <tissue evidence="1">Leaf</tissue>
    </source>
</reference>
<evidence type="ECO:0000313" key="1">
    <source>
        <dbReference type="EMBL" id="MCI52857.1"/>
    </source>
</evidence>
<comment type="caution">
    <text evidence="1">The sequence shown here is derived from an EMBL/GenBank/DDBJ whole genome shotgun (WGS) entry which is preliminary data.</text>
</comment>
<name>A0A392SWQ2_9FABA</name>
<dbReference type="AlphaFoldDB" id="A0A392SWQ2"/>
<sequence>MAKLHLTQTNLNLTCNQGFESLASKKK</sequence>
<evidence type="ECO:0000313" key="2">
    <source>
        <dbReference type="Proteomes" id="UP000265520"/>
    </source>
</evidence>
<organism evidence="1 2">
    <name type="scientific">Trifolium medium</name>
    <dbReference type="NCBI Taxonomy" id="97028"/>
    <lineage>
        <taxon>Eukaryota</taxon>
        <taxon>Viridiplantae</taxon>
        <taxon>Streptophyta</taxon>
        <taxon>Embryophyta</taxon>
        <taxon>Tracheophyta</taxon>
        <taxon>Spermatophyta</taxon>
        <taxon>Magnoliopsida</taxon>
        <taxon>eudicotyledons</taxon>
        <taxon>Gunneridae</taxon>
        <taxon>Pentapetalae</taxon>
        <taxon>rosids</taxon>
        <taxon>fabids</taxon>
        <taxon>Fabales</taxon>
        <taxon>Fabaceae</taxon>
        <taxon>Papilionoideae</taxon>
        <taxon>50 kb inversion clade</taxon>
        <taxon>NPAAA clade</taxon>
        <taxon>Hologalegina</taxon>
        <taxon>IRL clade</taxon>
        <taxon>Trifolieae</taxon>
        <taxon>Trifolium</taxon>
    </lineage>
</organism>
<protein>
    <submittedName>
        <fullName evidence="1">Uncharacterized protein</fullName>
    </submittedName>
</protein>
<accession>A0A392SWQ2</accession>
<feature type="non-terminal residue" evidence="1">
    <location>
        <position position="27"/>
    </location>
</feature>
<keyword evidence="2" id="KW-1185">Reference proteome</keyword>
<dbReference type="EMBL" id="LXQA010453911">
    <property type="protein sequence ID" value="MCI52857.1"/>
    <property type="molecule type" value="Genomic_DNA"/>
</dbReference>
<proteinExistence type="predicted"/>